<evidence type="ECO:0000259" key="2">
    <source>
        <dbReference type="Pfam" id="PF04783"/>
    </source>
</evidence>
<organism evidence="3 4">
    <name type="scientific">Lactuca virosa</name>
    <dbReference type="NCBI Taxonomy" id="75947"/>
    <lineage>
        <taxon>Eukaryota</taxon>
        <taxon>Viridiplantae</taxon>
        <taxon>Streptophyta</taxon>
        <taxon>Embryophyta</taxon>
        <taxon>Tracheophyta</taxon>
        <taxon>Spermatophyta</taxon>
        <taxon>Magnoliopsida</taxon>
        <taxon>eudicotyledons</taxon>
        <taxon>Gunneridae</taxon>
        <taxon>Pentapetalae</taxon>
        <taxon>asterids</taxon>
        <taxon>campanulids</taxon>
        <taxon>Asterales</taxon>
        <taxon>Asteraceae</taxon>
        <taxon>Cichorioideae</taxon>
        <taxon>Cichorieae</taxon>
        <taxon>Lactucinae</taxon>
        <taxon>Lactuca</taxon>
    </lineage>
</organism>
<reference evidence="3 4" key="1">
    <citation type="submission" date="2022-01" db="EMBL/GenBank/DDBJ databases">
        <authorList>
            <person name="Xiong W."/>
            <person name="Schranz E."/>
        </authorList>
    </citation>
    <scope>NUCLEOTIDE SEQUENCE [LARGE SCALE GENOMIC DNA]</scope>
</reference>
<dbReference type="PANTHER" id="PTHR21450:SF59">
    <property type="entry name" value="PROTEIN, PUTATIVE_ 48652-45869-RELATED"/>
    <property type="match status" value="1"/>
</dbReference>
<accession>A0AAU9NWU2</accession>
<evidence type="ECO:0000313" key="4">
    <source>
        <dbReference type="Proteomes" id="UP001157418"/>
    </source>
</evidence>
<dbReference type="Pfam" id="PF04783">
    <property type="entry name" value="DUF630"/>
    <property type="match status" value="1"/>
</dbReference>
<gene>
    <name evidence="3" type="ORF">LVIROSA_LOCUS28504</name>
</gene>
<sequence>MGCSQSTIRMENKEVVNQCKERKAFMKQSISAHYAFAPSHFAYIAALKNIGAAFTDYALGELQFPDHLHPTPPHPRYDSRRPPPQPDGGSRFRTSKRETGNKNVPPSSGNDGIVPWDFFFLRQWRTSLGLN</sequence>
<dbReference type="EMBL" id="CAKMRJ010005412">
    <property type="protein sequence ID" value="CAH1442523.1"/>
    <property type="molecule type" value="Genomic_DNA"/>
</dbReference>
<feature type="compositionally biased region" description="Basic and acidic residues" evidence="1">
    <location>
        <begin position="65"/>
        <end position="81"/>
    </location>
</feature>
<feature type="compositionally biased region" description="Polar residues" evidence="1">
    <location>
        <begin position="101"/>
        <end position="110"/>
    </location>
</feature>
<comment type="caution">
    <text evidence="3">The sequence shown here is derived from an EMBL/GenBank/DDBJ whole genome shotgun (WGS) entry which is preliminary data.</text>
</comment>
<feature type="domain" description="DUF630" evidence="2">
    <location>
        <begin position="1"/>
        <end position="60"/>
    </location>
</feature>
<dbReference type="Proteomes" id="UP001157418">
    <property type="component" value="Unassembled WGS sequence"/>
</dbReference>
<dbReference type="AlphaFoldDB" id="A0AAU9NWU2"/>
<dbReference type="InterPro" id="IPR006868">
    <property type="entry name" value="DUF630"/>
</dbReference>
<dbReference type="PANTHER" id="PTHR21450">
    <property type="entry name" value="PROTEIN ALTERED PHOSPHATE STARVATION RESPONSE 1"/>
    <property type="match status" value="1"/>
</dbReference>
<proteinExistence type="predicted"/>
<keyword evidence="4" id="KW-1185">Reference proteome</keyword>
<protein>
    <recommendedName>
        <fullName evidence="2">DUF630 domain-containing protein</fullName>
    </recommendedName>
</protein>
<evidence type="ECO:0000313" key="3">
    <source>
        <dbReference type="EMBL" id="CAH1442523.1"/>
    </source>
</evidence>
<evidence type="ECO:0000256" key="1">
    <source>
        <dbReference type="SAM" id="MobiDB-lite"/>
    </source>
</evidence>
<feature type="region of interest" description="Disordered" evidence="1">
    <location>
        <begin position="65"/>
        <end position="111"/>
    </location>
</feature>
<name>A0AAU9NWU2_9ASTR</name>